<evidence type="ECO:0000313" key="2">
    <source>
        <dbReference type="EMBL" id="KAB7504476.1"/>
    </source>
</evidence>
<gene>
    <name evidence="2" type="ORF">Anas_08818</name>
</gene>
<evidence type="ECO:0000256" key="1">
    <source>
        <dbReference type="SAM" id="MobiDB-lite"/>
    </source>
</evidence>
<sequence>ALCKLPVNLKMPQLEVTLEYRENFMKAINTLLHQLVFDPLSHTLKPLTPYPQGIGHEDMPYCGSFVGHERAYQIALGNVDVQTGETVDDFDPLNFKRPEMKSSGWGQKGDLVSSHPSIWDTNFETLITNWQESFKEKESGMRGKKCSVDVPIIKRKINVVVKEEDDGVSEDMLENLYTSKKVKLESELGKTSLNIKGDDSAETSEFVNSNNKTPEKVTESDDDLPSVVEKNAGEDVSVSDEKNIDKLACIVDTSNTDSSTSNSTNENIGTNLCDKEDCVSFGSQSPNIDDVKEKSLATSILHRNPFAKKSLPESENLNPFKLKKFSALKTFSASPMVVRS</sequence>
<organism evidence="2 3">
    <name type="scientific">Armadillidium nasatum</name>
    <dbReference type="NCBI Taxonomy" id="96803"/>
    <lineage>
        <taxon>Eukaryota</taxon>
        <taxon>Metazoa</taxon>
        <taxon>Ecdysozoa</taxon>
        <taxon>Arthropoda</taxon>
        <taxon>Crustacea</taxon>
        <taxon>Multicrustacea</taxon>
        <taxon>Malacostraca</taxon>
        <taxon>Eumalacostraca</taxon>
        <taxon>Peracarida</taxon>
        <taxon>Isopoda</taxon>
        <taxon>Oniscidea</taxon>
        <taxon>Crinocheta</taxon>
        <taxon>Armadillidiidae</taxon>
        <taxon>Armadillidium</taxon>
    </lineage>
</organism>
<name>A0A5N5TCV1_9CRUS</name>
<dbReference type="AlphaFoldDB" id="A0A5N5TCV1"/>
<proteinExistence type="predicted"/>
<dbReference type="Proteomes" id="UP000326759">
    <property type="component" value="Unassembled WGS sequence"/>
</dbReference>
<keyword evidence="3" id="KW-1185">Reference proteome</keyword>
<reference evidence="2 3" key="1">
    <citation type="journal article" date="2019" name="PLoS Biol.">
        <title>Sex chromosomes control vertical transmission of feminizing Wolbachia symbionts in an isopod.</title>
        <authorList>
            <person name="Becking T."/>
            <person name="Chebbi M.A."/>
            <person name="Giraud I."/>
            <person name="Moumen B."/>
            <person name="Laverre T."/>
            <person name="Caubet Y."/>
            <person name="Peccoud J."/>
            <person name="Gilbert C."/>
            <person name="Cordaux R."/>
        </authorList>
    </citation>
    <scope>NUCLEOTIDE SEQUENCE [LARGE SCALE GENOMIC DNA]</scope>
    <source>
        <strain evidence="2">ANa2</strain>
        <tissue evidence="2">Whole body excluding digestive tract and cuticle</tissue>
    </source>
</reference>
<feature type="compositionally biased region" description="Polar residues" evidence="1">
    <location>
        <begin position="203"/>
        <end position="212"/>
    </location>
</feature>
<feature type="region of interest" description="Disordered" evidence="1">
    <location>
        <begin position="194"/>
        <end position="224"/>
    </location>
</feature>
<dbReference type="OrthoDB" id="26491at2759"/>
<evidence type="ECO:0000313" key="3">
    <source>
        <dbReference type="Proteomes" id="UP000326759"/>
    </source>
</evidence>
<protein>
    <submittedName>
        <fullName evidence="2">Uncharacterized protein</fullName>
    </submittedName>
</protein>
<comment type="caution">
    <text evidence="2">The sequence shown here is derived from an EMBL/GenBank/DDBJ whole genome shotgun (WGS) entry which is preliminary data.</text>
</comment>
<feature type="non-terminal residue" evidence="2">
    <location>
        <position position="1"/>
    </location>
</feature>
<feature type="non-terminal residue" evidence="2">
    <location>
        <position position="340"/>
    </location>
</feature>
<accession>A0A5N5TCV1</accession>
<dbReference type="EMBL" id="SEYY01003087">
    <property type="protein sequence ID" value="KAB7504476.1"/>
    <property type="molecule type" value="Genomic_DNA"/>
</dbReference>